<dbReference type="InterPro" id="IPR009003">
    <property type="entry name" value="Peptidase_S1_PA"/>
</dbReference>
<evidence type="ECO:0000256" key="1">
    <source>
        <dbReference type="ARBA" id="ARBA00010541"/>
    </source>
</evidence>
<evidence type="ECO:0000259" key="6">
    <source>
        <dbReference type="PROSITE" id="PS50106"/>
    </source>
</evidence>
<comment type="caution">
    <text evidence="7">The sequence shown here is derived from an EMBL/GenBank/DDBJ whole genome shotgun (WGS) entry which is preliminary data.</text>
</comment>
<keyword evidence="3" id="KW-0378">Hydrolase</keyword>
<keyword evidence="8" id="KW-1185">Reference proteome</keyword>
<dbReference type="PANTHER" id="PTHR43343:SF3">
    <property type="entry name" value="PROTEASE DO-LIKE 8, CHLOROPLASTIC"/>
    <property type="match status" value="1"/>
</dbReference>
<dbReference type="PRINTS" id="PR00834">
    <property type="entry name" value="PROTEASES2C"/>
</dbReference>
<dbReference type="SMART" id="SM00228">
    <property type="entry name" value="PDZ"/>
    <property type="match status" value="1"/>
</dbReference>
<evidence type="ECO:0000313" key="7">
    <source>
        <dbReference type="EMBL" id="MDC0676227.1"/>
    </source>
</evidence>
<reference evidence="7 8" key="1">
    <citation type="submission" date="2023-01" db="EMBL/GenBank/DDBJ databases">
        <title>Minimal conservation of predation-associated metabolite biosynthetic gene clusters underscores biosynthetic potential of Myxococcota including descriptions for ten novel species: Archangium lansinium sp. nov., Myxococcus landrumus sp. nov., Nannocystis bai.</title>
        <authorList>
            <person name="Ahearne A."/>
            <person name="Stevens C."/>
            <person name="Dowd S."/>
        </authorList>
    </citation>
    <scope>NUCLEOTIDE SEQUENCE [LARGE SCALE GENOMIC DNA]</scope>
    <source>
        <strain evidence="7 8">WIWO2</strain>
    </source>
</reference>
<dbReference type="InterPro" id="IPR001940">
    <property type="entry name" value="Peptidase_S1C"/>
</dbReference>
<feature type="signal peptide" evidence="5">
    <location>
        <begin position="1"/>
        <end position="22"/>
    </location>
</feature>
<dbReference type="Proteomes" id="UP001217485">
    <property type="component" value="Unassembled WGS sequence"/>
</dbReference>
<keyword evidence="5" id="KW-0732">Signal</keyword>
<dbReference type="EMBL" id="JAQNDK010000001">
    <property type="protein sequence ID" value="MDC0676227.1"/>
    <property type="molecule type" value="Genomic_DNA"/>
</dbReference>
<sequence>MRHRRHARLPAVLVVAALAASAGCKGKPGPSGPSPNATKVPDAPTASATIDTTPPPVPPSKGALIEDERNSIAVFRDVAPSTVFVTQQRLVVDRFWGTAVEVPAGSGSGFVWDADGHVVTNYHVVAGAQSLVVRLQGEKTFPAKLVGVEPRKDIAVIKIDAPKDMLKPIQVAPLREPLEVGQKAIAIGNPFGLDHTLTTGIISALGRQVQGVGEVTIRDMIQTDAAINPGNSGGPLLDSSGHLIGMNTMIFSKSGSSAGIGFAVPSTTIARIVPQIIRTGKAEQVGLGIQLDQSRRLERRNGIRGLIIMSVVPGGPAEKAGLHGLSEGDRGLVLGDVIVGIDGTPVADYDGLYQVLDGKKPGDKVKVDVLRGPNGEKATIEVAVELLG</sequence>
<proteinExistence type="inferred from homology"/>
<dbReference type="PROSITE" id="PS51257">
    <property type="entry name" value="PROKAR_LIPOPROTEIN"/>
    <property type="match status" value="1"/>
</dbReference>
<feature type="domain" description="PDZ" evidence="6">
    <location>
        <begin position="276"/>
        <end position="373"/>
    </location>
</feature>
<evidence type="ECO:0000256" key="2">
    <source>
        <dbReference type="ARBA" id="ARBA00022670"/>
    </source>
</evidence>
<dbReference type="InterPro" id="IPR051201">
    <property type="entry name" value="Chloro_Bact_Ser_Proteases"/>
</dbReference>
<comment type="similarity">
    <text evidence="1">Belongs to the peptidase S1C family.</text>
</comment>
<name>A0ABT5BQ65_9BACT</name>
<dbReference type="Pfam" id="PF13365">
    <property type="entry name" value="Trypsin_2"/>
    <property type="match status" value="1"/>
</dbReference>
<dbReference type="SUPFAM" id="SSF50156">
    <property type="entry name" value="PDZ domain-like"/>
    <property type="match status" value="1"/>
</dbReference>
<feature type="chain" id="PRO_5047294819" evidence="5">
    <location>
        <begin position="23"/>
        <end position="388"/>
    </location>
</feature>
<dbReference type="InterPro" id="IPR043504">
    <property type="entry name" value="Peptidase_S1_PA_chymotrypsin"/>
</dbReference>
<evidence type="ECO:0000256" key="4">
    <source>
        <dbReference type="SAM" id="MobiDB-lite"/>
    </source>
</evidence>
<organism evidence="7 8">
    <name type="scientific">Sorangium atrum</name>
    <dbReference type="NCBI Taxonomy" id="2995308"/>
    <lineage>
        <taxon>Bacteria</taxon>
        <taxon>Pseudomonadati</taxon>
        <taxon>Myxococcota</taxon>
        <taxon>Polyangia</taxon>
        <taxon>Polyangiales</taxon>
        <taxon>Polyangiaceae</taxon>
        <taxon>Sorangium</taxon>
    </lineage>
</organism>
<gene>
    <name evidence="7" type="ORF">POL72_00640</name>
</gene>
<protein>
    <submittedName>
        <fullName evidence="7">Trypsin-like peptidase domain-containing protein</fullName>
    </submittedName>
</protein>
<accession>A0ABT5BQ65</accession>
<dbReference type="PROSITE" id="PS50106">
    <property type="entry name" value="PDZ"/>
    <property type="match status" value="1"/>
</dbReference>
<dbReference type="InterPro" id="IPR036034">
    <property type="entry name" value="PDZ_sf"/>
</dbReference>
<dbReference type="Gene3D" id="2.40.10.10">
    <property type="entry name" value="Trypsin-like serine proteases"/>
    <property type="match status" value="2"/>
</dbReference>
<evidence type="ECO:0000256" key="5">
    <source>
        <dbReference type="SAM" id="SignalP"/>
    </source>
</evidence>
<dbReference type="Pfam" id="PF13180">
    <property type="entry name" value="PDZ_2"/>
    <property type="match status" value="1"/>
</dbReference>
<keyword evidence="2" id="KW-0645">Protease</keyword>
<dbReference type="RefSeq" id="WP_272092934.1">
    <property type="nucleotide sequence ID" value="NZ_JAQNDK010000001.1"/>
</dbReference>
<dbReference type="SUPFAM" id="SSF50494">
    <property type="entry name" value="Trypsin-like serine proteases"/>
    <property type="match status" value="1"/>
</dbReference>
<evidence type="ECO:0000313" key="8">
    <source>
        <dbReference type="Proteomes" id="UP001217485"/>
    </source>
</evidence>
<dbReference type="PANTHER" id="PTHR43343">
    <property type="entry name" value="PEPTIDASE S12"/>
    <property type="match status" value="1"/>
</dbReference>
<dbReference type="InterPro" id="IPR001478">
    <property type="entry name" value="PDZ"/>
</dbReference>
<evidence type="ECO:0000256" key="3">
    <source>
        <dbReference type="ARBA" id="ARBA00022801"/>
    </source>
</evidence>
<dbReference type="Gene3D" id="2.30.42.10">
    <property type="match status" value="1"/>
</dbReference>
<feature type="region of interest" description="Disordered" evidence="4">
    <location>
        <begin position="24"/>
        <end position="60"/>
    </location>
</feature>